<dbReference type="Proteomes" id="UP001347796">
    <property type="component" value="Unassembled WGS sequence"/>
</dbReference>
<dbReference type="AlphaFoldDB" id="A0AAN8JBZ9"/>
<dbReference type="EMBL" id="JAZGQO010000011">
    <property type="protein sequence ID" value="KAK6172158.1"/>
    <property type="molecule type" value="Genomic_DNA"/>
</dbReference>
<proteinExistence type="inferred from homology"/>
<protein>
    <recommendedName>
        <fullName evidence="2">Peroxin-19</fullName>
    </recommendedName>
</protein>
<feature type="coiled-coil region" evidence="3">
    <location>
        <begin position="131"/>
        <end position="158"/>
    </location>
</feature>
<name>A0AAN8JBZ9_PATCE</name>
<evidence type="ECO:0000256" key="2">
    <source>
        <dbReference type="ARBA" id="ARBA00029688"/>
    </source>
</evidence>
<dbReference type="GO" id="GO:0033328">
    <property type="term" value="F:peroxisome membrane targeting sequence binding"/>
    <property type="evidence" value="ECO:0007669"/>
    <property type="project" value="TreeGrafter"/>
</dbReference>
<keyword evidence="6" id="KW-1185">Reference proteome</keyword>
<dbReference type="InterPro" id="IPR006708">
    <property type="entry name" value="Pex19"/>
</dbReference>
<comment type="caution">
    <text evidence="5">The sequence shown here is derived from an EMBL/GenBank/DDBJ whole genome shotgun (WGS) entry which is preliminary data.</text>
</comment>
<organism evidence="5 6">
    <name type="scientific">Patella caerulea</name>
    <name type="common">Rayed Mediterranean limpet</name>
    <dbReference type="NCBI Taxonomy" id="87958"/>
    <lineage>
        <taxon>Eukaryota</taxon>
        <taxon>Metazoa</taxon>
        <taxon>Spiralia</taxon>
        <taxon>Lophotrochozoa</taxon>
        <taxon>Mollusca</taxon>
        <taxon>Gastropoda</taxon>
        <taxon>Patellogastropoda</taxon>
        <taxon>Patelloidea</taxon>
        <taxon>Patellidae</taxon>
        <taxon>Patella</taxon>
    </lineage>
</organism>
<feature type="compositionally biased region" description="Basic and acidic residues" evidence="4">
    <location>
        <begin position="46"/>
        <end position="60"/>
    </location>
</feature>
<dbReference type="GO" id="GO:0005778">
    <property type="term" value="C:peroxisomal membrane"/>
    <property type="evidence" value="ECO:0007669"/>
    <property type="project" value="TreeGrafter"/>
</dbReference>
<reference evidence="5 6" key="1">
    <citation type="submission" date="2024-01" db="EMBL/GenBank/DDBJ databases">
        <title>The genome of the rayed Mediterranean limpet Patella caerulea (Linnaeus, 1758).</title>
        <authorList>
            <person name="Anh-Thu Weber A."/>
            <person name="Halstead-Nussloch G."/>
        </authorList>
    </citation>
    <scope>NUCLEOTIDE SEQUENCE [LARGE SCALE GENOMIC DNA]</scope>
    <source>
        <strain evidence="5">AATW-2023a</strain>
        <tissue evidence="5">Whole specimen</tissue>
    </source>
</reference>
<dbReference type="Pfam" id="PF04614">
    <property type="entry name" value="Pex19"/>
    <property type="match status" value="1"/>
</dbReference>
<dbReference type="PANTHER" id="PTHR12774:SF2">
    <property type="entry name" value="PEROXISOMAL BIOGENESIS FACTOR 19"/>
    <property type="match status" value="1"/>
</dbReference>
<gene>
    <name evidence="5" type="ORF">SNE40_015884</name>
</gene>
<evidence type="ECO:0000256" key="4">
    <source>
        <dbReference type="SAM" id="MobiDB-lite"/>
    </source>
</evidence>
<evidence type="ECO:0000256" key="1">
    <source>
        <dbReference type="ARBA" id="ARBA00006326"/>
    </source>
</evidence>
<evidence type="ECO:0000313" key="6">
    <source>
        <dbReference type="Proteomes" id="UP001347796"/>
    </source>
</evidence>
<keyword evidence="3" id="KW-0175">Coiled coil</keyword>
<sequence>MADDGDHVASKEDTSSKKDNLNTNNASVKDVGDPELDQLLDSALEDFDKQATPEVKKEASNESTRSASDGAGPAASEDAMADEFSEQMAAQFEEAMKAFMSQDPSMVQQLEKLSEVAGKAGESAEAQQEFATTLSQTLSGLAQNAEGLQEEMSEEDLNQAFANMGVGAMGPSDGQEGPDYFPMMQGMMQMLLSKEVLYPSLKEISSKYPKWLDENKDKIVEEERNRFNKQHTLMVEICSHYESEQETDSDDVKRERFENLMTIMQQMQELGQPPKDIVGDMAPGLEFDENGLPKLPGMASSCSIM</sequence>
<dbReference type="Gene3D" id="1.20.120.900">
    <property type="entry name" value="Pex19, mPTS binding domain"/>
    <property type="match status" value="1"/>
</dbReference>
<feature type="region of interest" description="Disordered" evidence="4">
    <location>
        <begin position="1"/>
        <end position="80"/>
    </location>
</feature>
<comment type="similarity">
    <text evidence="1">Belongs to the peroxin-19 family.</text>
</comment>
<feature type="compositionally biased region" description="Basic and acidic residues" evidence="4">
    <location>
        <begin position="1"/>
        <end position="20"/>
    </location>
</feature>
<evidence type="ECO:0000313" key="5">
    <source>
        <dbReference type="EMBL" id="KAK6172158.1"/>
    </source>
</evidence>
<dbReference type="GO" id="GO:0045046">
    <property type="term" value="P:protein import into peroxisome membrane"/>
    <property type="evidence" value="ECO:0007669"/>
    <property type="project" value="TreeGrafter"/>
</dbReference>
<dbReference type="InterPro" id="IPR038322">
    <property type="entry name" value="Pex19_C_sf"/>
</dbReference>
<accession>A0AAN8JBZ9</accession>
<dbReference type="PANTHER" id="PTHR12774">
    <property type="entry name" value="PEROXISOMAL BIOGENESIS FACTOR 19"/>
    <property type="match status" value="1"/>
</dbReference>
<evidence type="ECO:0000256" key="3">
    <source>
        <dbReference type="SAM" id="Coils"/>
    </source>
</evidence>